<comment type="caution">
    <text evidence="5">The sequence shown here is derived from an EMBL/GenBank/DDBJ whole genome shotgun (WGS) entry which is preliminary data.</text>
</comment>
<dbReference type="AlphaFoldDB" id="A0A1Y1QMZ8"/>
<evidence type="ECO:0000256" key="2">
    <source>
        <dbReference type="ARBA" id="ARBA00022679"/>
    </source>
</evidence>
<evidence type="ECO:0000256" key="4">
    <source>
        <dbReference type="ARBA" id="ARBA00022840"/>
    </source>
</evidence>
<accession>A0A1Y1QMZ8</accession>
<dbReference type="EMBL" id="MTEJ01000145">
    <property type="protein sequence ID" value="OQX09366.1"/>
    <property type="molecule type" value="Genomic_DNA"/>
</dbReference>
<evidence type="ECO:0000313" key="5">
    <source>
        <dbReference type="EMBL" id="OQX09366.1"/>
    </source>
</evidence>
<evidence type="ECO:0000256" key="1">
    <source>
        <dbReference type="ARBA" id="ARBA00005842"/>
    </source>
</evidence>
<dbReference type="GO" id="GO:0006400">
    <property type="term" value="P:tRNA modification"/>
    <property type="evidence" value="ECO:0007669"/>
    <property type="project" value="TreeGrafter"/>
</dbReference>
<dbReference type="InterPro" id="IPR027417">
    <property type="entry name" value="P-loop_NTPase"/>
</dbReference>
<organism evidence="5 6">
    <name type="scientific">Thiothrix lacustris</name>
    <dbReference type="NCBI Taxonomy" id="525917"/>
    <lineage>
        <taxon>Bacteria</taxon>
        <taxon>Pseudomonadati</taxon>
        <taxon>Pseudomonadota</taxon>
        <taxon>Gammaproteobacteria</taxon>
        <taxon>Thiotrichales</taxon>
        <taxon>Thiotrichaceae</taxon>
        <taxon>Thiothrix</taxon>
    </lineage>
</organism>
<sequence length="102" mass="10957">MMKAICIMGPTGSGKTDLAVELRKHFPVEIISVDSALVYRGMDIGSAKPDATTLANAPHRLIDFLDPAQPYSAADFRNDALREMAEITAQGRIPLLVGGTML</sequence>
<dbReference type="InterPro" id="IPR039657">
    <property type="entry name" value="Dimethylallyltransferase"/>
</dbReference>
<name>A0A1Y1QMZ8_9GAMM</name>
<evidence type="ECO:0000256" key="3">
    <source>
        <dbReference type="ARBA" id="ARBA00022741"/>
    </source>
</evidence>
<dbReference type="PANTHER" id="PTHR11088:SF60">
    <property type="entry name" value="TRNA DIMETHYLALLYLTRANSFERASE"/>
    <property type="match status" value="1"/>
</dbReference>
<keyword evidence="4" id="KW-0067">ATP-binding</keyword>
<dbReference type="GO" id="GO:0005524">
    <property type="term" value="F:ATP binding"/>
    <property type="evidence" value="ECO:0007669"/>
    <property type="project" value="UniProtKB-KW"/>
</dbReference>
<proteinExistence type="inferred from homology"/>
<dbReference type="GO" id="GO:0052381">
    <property type="term" value="F:tRNA dimethylallyltransferase activity"/>
    <property type="evidence" value="ECO:0007669"/>
    <property type="project" value="TreeGrafter"/>
</dbReference>
<dbReference type="Gene3D" id="3.40.50.300">
    <property type="entry name" value="P-loop containing nucleotide triphosphate hydrolases"/>
    <property type="match status" value="1"/>
</dbReference>
<comment type="similarity">
    <text evidence="1">Belongs to the IPP transferase family.</text>
</comment>
<keyword evidence="2 5" id="KW-0808">Transferase</keyword>
<protein>
    <submittedName>
        <fullName evidence="5">tRNA (Adenosine(37)-N6)-dimethylallyltransferase MiaA</fullName>
    </submittedName>
</protein>
<dbReference type="Proteomes" id="UP000192491">
    <property type="component" value="Unassembled WGS sequence"/>
</dbReference>
<keyword evidence="3" id="KW-0547">Nucleotide-binding</keyword>
<gene>
    <name evidence="5" type="ORF">BWK73_22985</name>
</gene>
<reference evidence="5 6" key="1">
    <citation type="submission" date="2017-01" db="EMBL/GenBank/DDBJ databases">
        <title>Novel large sulfur bacteria in the metagenomes of groundwater-fed chemosynthetic microbial mats in the Lake Huron basin.</title>
        <authorList>
            <person name="Sharrar A.M."/>
            <person name="Flood B.E."/>
            <person name="Bailey J.V."/>
            <person name="Jones D.S."/>
            <person name="Biddanda B."/>
            <person name="Ruberg S.A."/>
            <person name="Marcus D.N."/>
            <person name="Dick G.J."/>
        </authorList>
    </citation>
    <scope>NUCLEOTIDE SEQUENCE [LARGE SCALE GENOMIC DNA]</scope>
    <source>
        <strain evidence="5">A8</strain>
    </source>
</reference>
<dbReference type="PANTHER" id="PTHR11088">
    <property type="entry name" value="TRNA DIMETHYLALLYLTRANSFERASE"/>
    <property type="match status" value="1"/>
</dbReference>
<dbReference type="Pfam" id="PF01715">
    <property type="entry name" value="IPPT"/>
    <property type="match status" value="1"/>
</dbReference>
<evidence type="ECO:0000313" key="6">
    <source>
        <dbReference type="Proteomes" id="UP000192491"/>
    </source>
</evidence>
<dbReference type="SUPFAM" id="SSF52540">
    <property type="entry name" value="P-loop containing nucleoside triphosphate hydrolases"/>
    <property type="match status" value="1"/>
</dbReference>
<feature type="non-terminal residue" evidence="5">
    <location>
        <position position="102"/>
    </location>
</feature>